<dbReference type="InParanoid" id="A0A409WP02"/>
<accession>A0A409WP02</accession>
<evidence type="ECO:0000313" key="2">
    <source>
        <dbReference type="EMBL" id="PPQ80234.1"/>
    </source>
</evidence>
<protein>
    <submittedName>
        <fullName evidence="2">Uncharacterized protein</fullName>
    </submittedName>
</protein>
<evidence type="ECO:0000256" key="1">
    <source>
        <dbReference type="SAM" id="SignalP"/>
    </source>
</evidence>
<organism evidence="2 3">
    <name type="scientific">Gymnopilus dilepis</name>
    <dbReference type="NCBI Taxonomy" id="231916"/>
    <lineage>
        <taxon>Eukaryota</taxon>
        <taxon>Fungi</taxon>
        <taxon>Dikarya</taxon>
        <taxon>Basidiomycota</taxon>
        <taxon>Agaricomycotina</taxon>
        <taxon>Agaricomycetes</taxon>
        <taxon>Agaricomycetidae</taxon>
        <taxon>Agaricales</taxon>
        <taxon>Agaricineae</taxon>
        <taxon>Hymenogastraceae</taxon>
        <taxon>Gymnopilus</taxon>
    </lineage>
</organism>
<keyword evidence="3" id="KW-1185">Reference proteome</keyword>
<evidence type="ECO:0000313" key="3">
    <source>
        <dbReference type="Proteomes" id="UP000284706"/>
    </source>
</evidence>
<sequence>MRFSVAYIAALAIPALEVAASRCWAPAASVSASYGPLKDLRTDATLFCNRFSSDTTAIVSSGGKYVFGFQSAMFTGTFASSTSCLNTFNQLVTDCYGAGPTVPATIGGTIVDAGGANLAISFGTGAQF</sequence>
<dbReference type="OrthoDB" id="3031510at2759"/>
<comment type="caution">
    <text evidence="2">The sequence shown here is derived from an EMBL/GenBank/DDBJ whole genome shotgun (WGS) entry which is preliminary data.</text>
</comment>
<feature type="signal peptide" evidence="1">
    <location>
        <begin position="1"/>
        <end position="20"/>
    </location>
</feature>
<dbReference type="AlphaFoldDB" id="A0A409WP02"/>
<proteinExistence type="predicted"/>
<feature type="chain" id="PRO_5019498380" evidence="1">
    <location>
        <begin position="21"/>
        <end position="128"/>
    </location>
</feature>
<dbReference type="CDD" id="cd22811">
    <property type="entry name" value="agbl-like"/>
    <property type="match status" value="1"/>
</dbReference>
<dbReference type="EMBL" id="NHYE01004963">
    <property type="protein sequence ID" value="PPQ80234.1"/>
    <property type="molecule type" value="Genomic_DNA"/>
</dbReference>
<keyword evidence="1" id="KW-0732">Signal</keyword>
<name>A0A409WP02_9AGAR</name>
<gene>
    <name evidence="2" type="ORF">CVT26_012032</name>
</gene>
<reference evidence="2 3" key="1">
    <citation type="journal article" date="2018" name="Evol. Lett.">
        <title>Horizontal gene cluster transfer increased hallucinogenic mushroom diversity.</title>
        <authorList>
            <person name="Reynolds H.T."/>
            <person name="Vijayakumar V."/>
            <person name="Gluck-Thaler E."/>
            <person name="Korotkin H.B."/>
            <person name="Matheny P.B."/>
            <person name="Slot J.C."/>
        </authorList>
    </citation>
    <scope>NUCLEOTIDE SEQUENCE [LARGE SCALE GENOMIC DNA]</scope>
    <source>
        <strain evidence="2 3">SRW20</strain>
    </source>
</reference>
<dbReference type="Proteomes" id="UP000284706">
    <property type="component" value="Unassembled WGS sequence"/>
</dbReference>